<reference evidence="2" key="1">
    <citation type="submission" date="2014-09" db="EMBL/GenBank/DDBJ databases">
        <authorList>
            <person name="Magalhaes I.L.F."/>
            <person name="Oliveira U."/>
            <person name="Santos F.R."/>
            <person name="Vidigal T.H.D.A."/>
            <person name="Brescovit A.D."/>
            <person name="Santos A.J."/>
        </authorList>
    </citation>
    <scope>NUCLEOTIDE SEQUENCE</scope>
    <source>
        <tissue evidence="2">Shoot tissue taken approximately 20 cm above the soil surface</tissue>
    </source>
</reference>
<feature type="region of interest" description="Disordered" evidence="1">
    <location>
        <begin position="1"/>
        <end position="35"/>
    </location>
</feature>
<dbReference type="EMBL" id="GBRH01199246">
    <property type="protein sequence ID" value="JAD98649.1"/>
    <property type="molecule type" value="Transcribed_RNA"/>
</dbReference>
<proteinExistence type="predicted"/>
<organism evidence="2">
    <name type="scientific">Arundo donax</name>
    <name type="common">Giant reed</name>
    <name type="synonym">Donax arundinaceus</name>
    <dbReference type="NCBI Taxonomy" id="35708"/>
    <lineage>
        <taxon>Eukaryota</taxon>
        <taxon>Viridiplantae</taxon>
        <taxon>Streptophyta</taxon>
        <taxon>Embryophyta</taxon>
        <taxon>Tracheophyta</taxon>
        <taxon>Spermatophyta</taxon>
        <taxon>Magnoliopsida</taxon>
        <taxon>Liliopsida</taxon>
        <taxon>Poales</taxon>
        <taxon>Poaceae</taxon>
        <taxon>PACMAD clade</taxon>
        <taxon>Arundinoideae</taxon>
        <taxon>Arundineae</taxon>
        <taxon>Arundo</taxon>
    </lineage>
</organism>
<accession>A0A0A9ED53</accession>
<protein>
    <submittedName>
        <fullName evidence="2">4-nitrophenylphosphatase</fullName>
    </submittedName>
</protein>
<evidence type="ECO:0000256" key="1">
    <source>
        <dbReference type="SAM" id="MobiDB-lite"/>
    </source>
</evidence>
<feature type="compositionally biased region" description="Polar residues" evidence="1">
    <location>
        <begin position="7"/>
        <end position="22"/>
    </location>
</feature>
<name>A0A0A9ED53_ARUDO</name>
<dbReference type="AlphaFoldDB" id="A0A0A9ED53"/>
<reference evidence="2" key="2">
    <citation type="journal article" date="2015" name="Data Brief">
        <title>Shoot transcriptome of the giant reed, Arundo donax.</title>
        <authorList>
            <person name="Barrero R.A."/>
            <person name="Guerrero F.D."/>
            <person name="Moolhuijzen P."/>
            <person name="Goolsby J.A."/>
            <person name="Tidwell J."/>
            <person name="Bellgard S.E."/>
            <person name="Bellgard M.I."/>
        </authorList>
    </citation>
    <scope>NUCLEOTIDE SEQUENCE</scope>
    <source>
        <tissue evidence="2">Shoot tissue taken approximately 20 cm above the soil surface</tissue>
    </source>
</reference>
<sequence length="35" mass="4119">MRKRSSPHPSQQPRTCSPSTSPRTRRFMSLERKGF</sequence>
<evidence type="ECO:0000313" key="2">
    <source>
        <dbReference type="EMBL" id="JAD98649.1"/>
    </source>
</evidence>